<dbReference type="SUPFAM" id="SSF56935">
    <property type="entry name" value="Porins"/>
    <property type="match status" value="1"/>
</dbReference>
<accession>A0ABY6J0U6</accession>
<dbReference type="InterPro" id="IPR023614">
    <property type="entry name" value="Porin_dom_sf"/>
</dbReference>
<name>A0ABY6J0U6_9BACT</name>
<evidence type="ECO:0000313" key="3">
    <source>
        <dbReference type="Proteomes" id="UP001162741"/>
    </source>
</evidence>
<evidence type="ECO:0000313" key="2">
    <source>
        <dbReference type="EMBL" id="UYQ93255.1"/>
    </source>
</evidence>
<keyword evidence="3" id="KW-1185">Reference proteome</keyword>
<proteinExistence type="predicted"/>
<dbReference type="Gene3D" id="2.40.160.10">
    <property type="entry name" value="Porin"/>
    <property type="match status" value="1"/>
</dbReference>
<dbReference type="Proteomes" id="UP001162741">
    <property type="component" value="Chromosome"/>
</dbReference>
<dbReference type="RefSeq" id="WP_264281365.1">
    <property type="nucleotide sequence ID" value="NZ_CP107006.1"/>
</dbReference>
<sequence length="434" mass="49902">MKKAVFPVMLCLLLSISSVSRAQFLMDMIDTSTDVGKGMFSMYKNFNSLRLGGYMQPQFQIAQRQGAKGYAGGDFAQHVNNRFMLRRGRIRVDYERSNKDSMPVVQFAFQFDGTERGVNIRDFWGRFFENKYDMFSLTAGVFPRPFGYEINLSSSDRETPERGRMSQILMRTERDLGAMISWEPRRRKDFWRKLKVDAGFFNGQGLSGTADYDSHKDFIARAYFRQLKVSPKMRLSVGASVLQGGMQQFTPYINKIQGKAFVIDSTGNIDKVAPRHYYGADAQLRVANRVGWTEFRAEYIRGKQTATAATTETPGSIPMAGGVPAPLYIRPFDGAYFYYVQHLHSLKHQLIVKYDWYDPNTEVKGKDIGDNVDDRFTAADIKYNTLGICYLYHFSPQLKMFFNYDMVDNEGTSLEGYTDDLKDNVFTCRLQFRF</sequence>
<gene>
    <name evidence="2" type="ORF">MKQ68_24535</name>
</gene>
<feature type="signal peptide" evidence="1">
    <location>
        <begin position="1"/>
        <end position="22"/>
    </location>
</feature>
<reference evidence="2" key="1">
    <citation type="submission" date="2022-10" db="EMBL/GenBank/DDBJ databases">
        <title>Chitinophaga sp. nov., isolated from soil.</title>
        <authorList>
            <person name="Jeon C.O."/>
        </authorList>
    </citation>
    <scope>NUCLEOTIDE SEQUENCE</scope>
    <source>
        <strain evidence="2">R8</strain>
    </source>
</reference>
<protein>
    <submittedName>
        <fullName evidence="2">Porin</fullName>
    </submittedName>
</protein>
<keyword evidence="1" id="KW-0732">Signal</keyword>
<evidence type="ECO:0000256" key="1">
    <source>
        <dbReference type="SAM" id="SignalP"/>
    </source>
</evidence>
<organism evidence="2 3">
    <name type="scientific">Chitinophaga horti</name>
    <dbReference type="NCBI Taxonomy" id="2920382"/>
    <lineage>
        <taxon>Bacteria</taxon>
        <taxon>Pseudomonadati</taxon>
        <taxon>Bacteroidota</taxon>
        <taxon>Chitinophagia</taxon>
        <taxon>Chitinophagales</taxon>
        <taxon>Chitinophagaceae</taxon>
        <taxon>Chitinophaga</taxon>
    </lineage>
</organism>
<feature type="chain" id="PRO_5047390831" evidence="1">
    <location>
        <begin position="23"/>
        <end position="434"/>
    </location>
</feature>
<dbReference type="EMBL" id="CP107006">
    <property type="protein sequence ID" value="UYQ93255.1"/>
    <property type="molecule type" value="Genomic_DNA"/>
</dbReference>